<proteinExistence type="predicted"/>
<comment type="caution">
    <text evidence="1">The sequence shown here is derived from an EMBL/GenBank/DDBJ whole genome shotgun (WGS) entry which is preliminary data.</text>
</comment>
<sequence>MTLPNRSGVRCFLHDSSRVGDSREIEGLEAKLEREGEAVAILRSCLGRCCCCGILDKSGRARGQKWRTNKNAALGPHVTYLRKLATFPM</sequence>
<organism evidence="1 2">
    <name type="scientific">Hibiscus sabdariffa</name>
    <name type="common">roselle</name>
    <dbReference type="NCBI Taxonomy" id="183260"/>
    <lineage>
        <taxon>Eukaryota</taxon>
        <taxon>Viridiplantae</taxon>
        <taxon>Streptophyta</taxon>
        <taxon>Embryophyta</taxon>
        <taxon>Tracheophyta</taxon>
        <taxon>Spermatophyta</taxon>
        <taxon>Magnoliopsida</taxon>
        <taxon>eudicotyledons</taxon>
        <taxon>Gunneridae</taxon>
        <taxon>Pentapetalae</taxon>
        <taxon>rosids</taxon>
        <taxon>malvids</taxon>
        <taxon>Malvales</taxon>
        <taxon>Malvaceae</taxon>
        <taxon>Malvoideae</taxon>
        <taxon>Hibiscus</taxon>
    </lineage>
</organism>
<dbReference type="Proteomes" id="UP001472677">
    <property type="component" value="Unassembled WGS sequence"/>
</dbReference>
<dbReference type="EMBL" id="JBBPBM010000209">
    <property type="protein sequence ID" value="KAK8500699.1"/>
    <property type="molecule type" value="Genomic_DNA"/>
</dbReference>
<reference evidence="1 2" key="1">
    <citation type="journal article" date="2024" name="G3 (Bethesda)">
        <title>Genome assembly of Hibiscus sabdariffa L. provides insights into metabolisms of medicinal natural products.</title>
        <authorList>
            <person name="Kim T."/>
        </authorList>
    </citation>
    <scope>NUCLEOTIDE SEQUENCE [LARGE SCALE GENOMIC DNA]</scope>
    <source>
        <strain evidence="1">TK-2024</strain>
        <tissue evidence="1">Old leaves</tissue>
    </source>
</reference>
<accession>A0ABR2B2E7</accession>
<keyword evidence="2" id="KW-1185">Reference proteome</keyword>
<protein>
    <submittedName>
        <fullName evidence="1">Uncharacterized protein</fullName>
    </submittedName>
</protein>
<evidence type="ECO:0000313" key="2">
    <source>
        <dbReference type="Proteomes" id="UP001472677"/>
    </source>
</evidence>
<name>A0ABR2B2E7_9ROSI</name>
<evidence type="ECO:0000313" key="1">
    <source>
        <dbReference type="EMBL" id="KAK8500699.1"/>
    </source>
</evidence>
<gene>
    <name evidence="1" type="ORF">V6N12_074557</name>
</gene>